<comment type="caution">
    <text evidence="2">The sequence shown here is derived from an EMBL/GenBank/DDBJ whole genome shotgun (WGS) entry which is preliminary data.</text>
</comment>
<evidence type="ECO:0000313" key="2">
    <source>
        <dbReference type="EMBL" id="RHF52076.1"/>
    </source>
</evidence>
<protein>
    <submittedName>
        <fullName evidence="2">Pre-16S rRNA-processing nuclease YqgF</fullName>
    </submittedName>
</protein>
<gene>
    <name evidence="2" type="ORF">DW674_05215</name>
</gene>
<dbReference type="GO" id="GO:0006139">
    <property type="term" value="P:nucleobase-containing compound metabolic process"/>
    <property type="evidence" value="ECO:0007669"/>
    <property type="project" value="InterPro"/>
</dbReference>
<reference evidence="2 3" key="1">
    <citation type="submission" date="2018-08" db="EMBL/GenBank/DDBJ databases">
        <title>A genome reference for cultivated species of the human gut microbiota.</title>
        <authorList>
            <person name="Zou Y."/>
            <person name="Xue W."/>
            <person name="Luo G."/>
        </authorList>
    </citation>
    <scope>NUCLEOTIDE SEQUENCE [LARGE SCALE GENOMIC DNA]</scope>
    <source>
        <strain evidence="2 3">AM25-21AC</strain>
    </source>
</reference>
<dbReference type="InterPro" id="IPR006641">
    <property type="entry name" value="YqgF/RNaseH-like_dom"/>
</dbReference>
<name>A0A414NXL1_9FIRM</name>
<dbReference type="InterPro" id="IPR037027">
    <property type="entry name" value="YqgF/RNaseH-like_dom_sf"/>
</dbReference>
<evidence type="ECO:0000313" key="3">
    <source>
        <dbReference type="Proteomes" id="UP000283442"/>
    </source>
</evidence>
<proteinExistence type="predicted"/>
<feature type="domain" description="YqgF/RNase H-like" evidence="1">
    <location>
        <begin position="4"/>
        <end position="90"/>
    </location>
</feature>
<accession>A0A414NXL1</accession>
<dbReference type="SMART" id="SM00732">
    <property type="entry name" value="YqgFc"/>
    <property type="match status" value="1"/>
</dbReference>
<evidence type="ECO:0000259" key="1">
    <source>
        <dbReference type="SMART" id="SM00732"/>
    </source>
</evidence>
<organism evidence="2 3">
    <name type="scientific">Mitsuokella multacida</name>
    <dbReference type="NCBI Taxonomy" id="52226"/>
    <lineage>
        <taxon>Bacteria</taxon>
        <taxon>Bacillati</taxon>
        <taxon>Bacillota</taxon>
        <taxon>Negativicutes</taxon>
        <taxon>Selenomonadales</taxon>
        <taxon>Selenomonadaceae</taxon>
        <taxon>Mitsuokella</taxon>
    </lineage>
</organism>
<dbReference type="AlphaFoldDB" id="A0A414NXL1"/>
<dbReference type="SUPFAM" id="SSF53098">
    <property type="entry name" value="Ribonuclease H-like"/>
    <property type="match status" value="1"/>
</dbReference>
<dbReference type="Proteomes" id="UP000283442">
    <property type="component" value="Unassembled WGS sequence"/>
</dbReference>
<dbReference type="InterPro" id="IPR012337">
    <property type="entry name" value="RNaseH-like_sf"/>
</dbReference>
<dbReference type="Gene3D" id="3.30.420.140">
    <property type="entry name" value="YqgF/RNase H-like domain"/>
    <property type="match status" value="1"/>
</dbReference>
<dbReference type="RefSeq" id="WP_118175767.1">
    <property type="nucleotide sequence ID" value="NZ_CAMKFF010000005.1"/>
</dbReference>
<sequence length="137" mass="15534">MVMERIAALDPGREKCGFAVLAEGGEVLMQRVIETAQLEEEVRAAREAYGFAVLVEGNGTTSREARARLQKAMPDLRIEVVDEYRTTDLAKKAYWKAKPPRGWRRLLPVTMQVPPEPVDDFVAVILASRYIKEKHHE</sequence>
<dbReference type="OrthoDB" id="5161at2"/>
<dbReference type="EMBL" id="QRHE01000004">
    <property type="protein sequence ID" value="RHF52076.1"/>
    <property type="molecule type" value="Genomic_DNA"/>
</dbReference>